<keyword evidence="6" id="KW-1185">Reference proteome</keyword>
<sequence length="496" mass="54870">MASLNIAGWRVLQEFAVTEMSLPQAESKLEEVLGDRFRYADWESGLQAVLNAENDVEQAINNLDKLTVQLHGQTLSDFLNAPNPAQQLSQSATAPPEIAELEKSLEKTVKTLHKRRRIDQPLTLEEMLNPSEERVIGDSACRFEGGDDAIVAHVHGELDDNGRRIPDFMQLDPEMEEEEAEEQEEEQVKISDVLQMCESLEKLCLVFGLFRIWRLVTVGNLPDALGQRQTNFVHLCTVVTEESIVGRTKQLQEAVDQHSLSEFAQEKVKQKDGKVEEFESWNALLSLFHTNSREELIELLGFSKSSIAAQVAEAVQRVKDAAPQASASDTEDETQGTPHEPVVSFIEPENEKEEPSEASREGAESPPQSAGPIASETTPSEFSMSATSDGTKTTEIESTTTEHSLFNDDLAGTPQTKAAADFFSSMGTLRGAILAHMQVPHTNYALDSSVAATVASNTLKSNTFAIYPKDTSEIDKLLTRPCPWRFLVSRFALYCV</sequence>
<keyword evidence="1" id="KW-0813">Transport</keyword>
<dbReference type="HOGENOM" id="CLU_550011_0_0_1"/>
<gene>
    <name evidence="5" type="ORF">M422DRAFT_55104</name>
</gene>
<keyword evidence="2" id="KW-0853">WD repeat</keyword>
<dbReference type="GO" id="GO:0070971">
    <property type="term" value="C:endoplasmic reticulum exit site"/>
    <property type="evidence" value="ECO:0007669"/>
    <property type="project" value="TreeGrafter"/>
</dbReference>
<name>A0A0C9UPN8_SPHS4</name>
<dbReference type="OrthoDB" id="162969at2759"/>
<evidence type="ECO:0000256" key="1">
    <source>
        <dbReference type="ARBA" id="ARBA00022448"/>
    </source>
</evidence>
<keyword evidence="3" id="KW-0677">Repeat</keyword>
<reference evidence="5 6" key="1">
    <citation type="submission" date="2014-06" db="EMBL/GenBank/DDBJ databases">
        <title>Evolutionary Origins and Diversification of the Mycorrhizal Mutualists.</title>
        <authorList>
            <consortium name="DOE Joint Genome Institute"/>
            <consortium name="Mycorrhizal Genomics Consortium"/>
            <person name="Kohler A."/>
            <person name="Kuo A."/>
            <person name="Nagy L.G."/>
            <person name="Floudas D."/>
            <person name="Copeland A."/>
            <person name="Barry K.W."/>
            <person name="Cichocki N."/>
            <person name="Veneault-Fourrey C."/>
            <person name="LaButti K."/>
            <person name="Lindquist E.A."/>
            <person name="Lipzen A."/>
            <person name="Lundell T."/>
            <person name="Morin E."/>
            <person name="Murat C."/>
            <person name="Riley R."/>
            <person name="Ohm R."/>
            <person name="Sun H."/>
            <person name="Tunlid A."/>
            <person name="Henrissat B."/>
            <person name="Grigoriev I.V."/>
            <person name="Hibbett D.S."/>
            <person name="Martin F."/>
        </authorList>
    </citation>
    <scope>NUCLEOTIDE SEQUENCE [LARGE SCALE GENOMIC DNA]</scope>
    <source>
        <strain evidence="5 6">SS14</strain>
    </source>
</reference>
<evidence type="ECO:0000313" key="5">
    <source>
        <dbReference type="EMBL" id="KIJ27335.1"/>
    </source>
</evidence>
<evidence type="ECO:0000256" key="3">
    <source>
        <dbReference type="ARBA" id="ARBA00022737"/>
    </source>
</evidence>
<feature type="compositionally biased region" description="Polar residues" evidence="4">
    <location>
        <begin position="375"/>
        <end position="390"/>
    </location>
</feature>
<dbReference type="EMBL" id="KN837338">
    <property type="protein sequence ID" value="KIJ27335.1"/>
    <property type="molecule type" value="Genomic_DNA"/>
</dbReference>
<evidence type="ECO:0000313" key="6">
    <source>
        <dbReference type="Proteomes" id="UP000054279"/>
    </source>
</evidence>
<organism evidence="5 6">
    <name type="scientific">Sphaerobolus stellatus (strain SS14)</name>
    <dbReference type="NCBI Taxonomy" id="990650"/>
    <lineage>
        <taxon>Eukaryota</taxon>
        <taxon>Fungi</taxon>
        <taxon>Dikarya</taxon>
        <taxon>Basidiomycota</taxon>
        <taxon>Agaricomycotina</taxon>
        <taxon>Agaricomycetes</taxon>
        <taxon>Phallomycetidae</taxon>
        <taxon>Geastrales</taxon>
        <taxon>Sphaerobolaceae</taxon>
        <taxon>Sphaerobolus</taxon>
    </lineage>
</organism>
<dbReference type="PANTHER" id="PTHR13923:SF11">
    <property type="entry name" value="SECRETORY 31, ISOFORM D"/>
    <property type="match status" value="1"/>
</dbReference>
<dbReference type="GO" id="GO:0090110">
    <property type="term" value="P:COPII-coated vesicle cargo loading"/>
    <property type="evidence" value="ECO:0007669"/>
    <property type="project" value="TreeGrafter"/>
</dbReference>
<dbReference type="InterPro" id="IPR040251">
    <property type="entry name" value="SEC31-like"/>
</dbReference>
<feature type="compositionally biased region" description="Low complexity" evidence="4">
    <location>
        <begin position="391"/>
        <end position="402"/>
    </location>
</feature>
<dbReference type="AlphaFoldDB" id="A0A0C9UPN8"/>
<dbReference type="GO" id="GO:0007029">
    <property type="term" value="P:endoplasmic reticulum organization"/>
    <property type="evidence" value="ECO:0007669"/>
    <property type="project" value="TreeGrafter"/>
</dbReference>
<dbReference type="Gene3D" id="1.25.40.1030">
    <property type="match status" value="1"/>
</dbReference>
<evidence type="ECO:0000256" key="2">
    <source>
        <dbReference type="ARBA" id="ARBA00022574"/>
    </source>
</evidence>
<dbReference type="PANTHER" id="PTHR13923">
    <property type="entry name" value="SEC31-RELATED PROTEIN"/>
    <property type="match status" value="1"/>
</dbReference>
<dbReference type="Proteomes" id="UP000054279">
    <property type="component" value="Unassembled WGS sequence"/>
</dbReference>
<feature type="compositionally biased region" description="Basic and acidic residues" evidence="4">
    <location>
        <begin position="353"/>
        <end position="363"/>
    </location>
</feature>
<dbReference type="GO" id="GO:0005198">
    <property type="term" value="F:structural molecule activity"/>
    <property type="evidence" value="ECO:0007669"/>
    <property type="project" value="TreeGrafter"/>
</dbReference>
<protein>
    <submittedName>
        <fullName evidence="5">Unplaced genomic scaffold SPHSTscaffold_263, whole genome shotgun sequence</fullName>
    </submittedName>
</protein>
<evidence type="ECO:0000256" key="4">
    <source>
        <dbReference type="SAM" id="MobiDB-lite"/>
    </source>
</evidence>
<proteinExistence type="predicted"/>
<accession>A0A0C9UPN8</accession>
<dbReference type="GO" id="GO:0030127">
    <property type="term" value="C:COPII vesicle coat"/>
    <property type="evidence" value="ECO:0007669"/>
    <property type="project" value="TreeGrafter"/>
</dbReference>
<feature type="region of interest" description="Disordered" evidence="4">
    <location>
        <begin position="320"/>
        <end position="410"/>
    </location>
</feature>